<comment type="caution">
    <text evidence="2">The sequence shown here is derived from an EMBL/GenBank/DDBJ whole genome shotgun (WGS) entry which is preliminary data.</text>
</comment>
<evidence type="ECO:0000313" key="2">
    <source>
        <dbReference type="EMBL" id="KAF3551718.1"/>
    </source>
</evidence>
<proteinExistence type="predicted"/>
<dbReference type="Proteomes" id="UP000266723">
    <property type="component" value="Unassembled WGS sequence"/>
</dbReference>
<evidence type="ECO:0000256" key="1">
    <source>
        <dbReference type="SAM" id="MobiDB-lite"/>
    </source>
</evidence>
<accession>A0ABQ7CK40</accession>
<reference evidence="2 3" key="1">
    <citation type="journal article" date="2020" name="BMC Genomics">
        <title>Intraspecific diversification of the crop wild relative Brassica cretica Lam. using demographic model selection.</title>
        <authorList>
            <person name="Kioukis A."/>
            <person name="Michalopoulou V.A."/>
            <person name="Briers L."/>
            <person name="Pirintsos S."/>
            <person name="Studholme D.J."/>
            <person name="Pavlidis P."/>
            <person name="Sarris P.F."/>
        </authorList>
    </citation>
    <scope>NUCLEOTIDE SEQUENCE [LARGE SCALE GENOMIC DNA]</scope>
    <source>
        <strain evidence="3">cv. PFS-1207/04</strain>
    </source>
</reference>
<sequence length="247" mass="27466">MTSGSRGASGFPNDLRVPSNLRLQNDLRVLNTTSGSEGTFGTTVPFDPRIQLLNLRVHKRDLLSLGKNSRVTHLRKVECDASLYSKFTNLTHLVPSLSLPKGSWTTHWTTLPGFDNGKHCSKKPTYQSTRVYPTEATSSRKYIREGPLEGPHNHQVPGKKFKQPQGSRTQVHPASGFQDESPSSLRVPGRNSIQPPGSRTKVHPASGFQDESLSSLRVPGRKSVQPPDSRMKFHPTFGFRDENPYNL</sequence>
<dbReference type="EMBL" id="QGKV02000832">
    <property type="protein sequence ID" value="KAF3551718.1"/>
    <property type="molecule type" value="Genomic_DNA"/>
</dbReference>
<feature type="compositionally biased region" description="Polar residues" evidence="1">
    <location>
        <begin position="164"/>
        <end position="184"/>
    </location>
</feature>
<organism evidence="2 3">
    <name type="scientific">Brassica cretica</name>
    <name type="common">Mustard</name>
    <dbReference type="NCBI Taxonomy" id="69181"/>
    <lineage>
        <taxon>Eukaryota</taxon>
        <taxon>Viridiplantae</taxon>
        <taxon>Streptophyta</taxon>
        <taxon>Embryophyta</taxon>
        <taxon>Tracheophyta</taxon>
        <taxon>Spermatophyta</taxon>
        <taxon>Magnoliopsida</taxon>
        <taxon>eudicotyledons</taxon>
        <taxon>Gunneridae</taxon>
        <taxon>Pentapetalae</taxon>
        <taxon>rosids</taxon>
        <taxon>malvids</taxon>
        <taxon>Brassicales</taxon>
        <taxon>Brassicaceae</taxon>
        <taxon>Brassiceae</taxon>
        <taxon>Brassica</taxon>
    </lineage>
</organism>
<evidence type="ECO:0000313" key="3">
    <source>
        <dbReference type="Proteomes" id="UP000266723"/>
    </source>
</evidence>
<feature type="region of interest" description="Disordered" evidence="1">
    <location>
        <begin position="144"/>
        <end position="247"/>
    </location>
</feature>
<keyword evidence="3" id="KW-1185">Reference proteome</keyword>
<gene>
    <name evidence="2" type="ORF">DY000_02006723</name>
</gene>
<name>A0ABQ7CK40_BRACR</name>
<protein>
    <submittedName>
        <fullName evidence="2">Uncharacterized protein</fullName>
    </submittedName>
</protein>